<dbReference type="InterPro" id="IPR045682">
    <property type="entry name" value="DUF6193"/>
</dbReference>
<comment type="caution">
    <text evidence="1">The sequence shown here is derived from an EMBL/GenBank/DDBJ whole genome shotgun (WGS) entry which is preliminary data.</text>
</comment>
<sequence length="260" mass="27834">MPRRLIGKVRQTQRMDAPLDPTQLYADVAAYGSLGAALQAVASAAGISLDVVASERQPLHSATVPSATPLRKGLGITAGAVERVWIISGWSQGISSISGSTTDLAEVVKAAQAWSGGAPLRDIQLAAPFVEVTRRGEAAELGPEYIVTGEWDRLLREADEANWPEYRALIMAAYAEPRLRQLYPYTSHWMLRFSTTTGYPFSPDIVCLTASEDSTFTVRENWMGPTIGTAATAEEAVLIAADLPPPGLGAAIAGPYLYED</sequence>
<evidence type="ECO:0000313" key="2">
    <source>
        <dbReference type="Proteomes" id="UP000587527"/>
    </source>
</evidence>
<evidence type="ECO:0000313" key="1">
    <source>
        <dbReference type="EMBL" id="MBB5868417.1"/>
    </source>
</evidence>
<protein>
    <submittedName>
        <fullName evidence="1">Uncharacterized protein</fullName>
    </submittedName>
</protein>
<dbReference type="Proteomes" id="UP000587527">
    <property type="component" value="Unassembled WGS sequence"/>
</dbReference>
<name>A0A841BH59_9ACTN</name>
<keyword evidence="2" id="KW-1185">Reference proteome</keyword>
<dbReference type="Pfam" id="PF19692">
    <property type="entry name" value="DUF6193"/>
    <property type="match status" value="1"/>
</dbReference>
<gene>
    <name evidence="1" type="ORF">F4553_001796</name>
</gene>
<dbReference type="AlphaFoldDB" id="A0A841BH59"/>
<accession>A0A841BH59</accession>
<dbReference type="RefSeq" id="WP_184834348.1">
    <property type="nucleotide sequence ID" value="NZ_JACHMN010000002.1"/>
</dbReference>
<organism evidence="1 2">
    <name type="scientific">Allocatelliglobosispora scoriae</name>
    <dbReference type="NCBI Taxonomy" id="643052"/>
    <lineage>
        <taxon>Bacteria</taxon>
        <taxon>Bacillati</taxon>
        <taxon>Actinomycetota</taxon>
        <taxon>Actinomycetes</taxon>
        <taxon>Micromonosporales</taxon>
        <taxon>Micromonosporaceae</taxon>
        <taxon>Allocatelliglobosispora</taxon>
    </lineage>
</organism>
<reference evidence="1 2" key="1">
    <citation type="submission" date="2020-08" db="EMBL/GenBank/DDBJ databases">
        <title>Sequencing the genomes of 1000 actinobacteria strains.</title>
        <authorList>
            <person name="Klenk H.-P."/>
        </authorList>
    </citation>
    <scope>NUCLEOTIDE SEQUENCE [LARGE SCALE GENOMIC DNA]</scope>
    <source>
        <strain evidence="1 2">DSM 45362</strain>
    </source>
</reference>
<proteinExistence type="predicted"/>
<dbReference type="EMBL" id="JACHMN010000002">
    <property type="protein sequence ID" value="MBB5868417.1"/>
    <property type="molecule type" value="Genomic_DNA"/>
</dbReference>